<dbReference type="Gene3D" id="3.40.190.10">
    <property type="entry name" value="Periplasmic binding protein-like II"/>
    <property type="match status" value="1"/>
</dbReference>
<proteinExistence type="inferred from homology"/>
<evidence type="ECO:0000256" key="1">
    <source>
        <dbReference type="ARBA" id="ARBA00004418"/>
    </source>
</evidence>
<name>A0ABS5QBF7_9PROT</name>
<dbReference type="InterPro" id="IPR000914">
    <property type="entry name" value="SBP_5_dom"/>
</dbReference>
<gene>
    <name evidence="7" type="ORF">KHU32_08725</name>
</gene>
<feature type="signal peptide" evidence="5">
    <location>
        <begin position="1"/>
        <end position="26"/>
    </location>
</feature>
<keyword evidence="3" id="KW-0813">Transport</keyword>
<protein>
    <submittedName>
        <fullName evidence="7">ABC transporter substrate-binding protein</fullName>
    </submittedName>
</protein>
<comment type="caution">
    <text evidence="7">The sequence shown here is derived from an EMBL/GenBank/DDBJ whole genome shotgun (WGS) entry which is preliminary data.</text>
</comment>
<evidence type="ECO:0000259" key="6">
    <source>
        <dbReference type="Pfam" id="PF00496"/>
    </source>
</evidence>
<dbReference type="CDD" id="cd08498">
    <property type="entry name" value="PBP2_NikA_DppA_OppA_like_2"/>
    <property type="match status" value="1"/>
</dbReference>
<dbReference type="Gene3D" id="3.90.76.10">
    <property type="entry name" value="Dipeptide-binding Protein, Domain 1"/>
    <property type="match status" value="1"/>
</dbReference>
<dbReference type="Proteomes" id="UP000766336">
    <property type="component" value="Unassembled WGS sequence"/>
</dbReference>
<keyword evidence="4 5" id="KW-0732">Signal</keyword>
<evidence type="ECO:0000256" key="5">
    <source>
        <dbReference type="SAM" id="SignalP"/>
    </source>
</evidence>
<dbReference type="Gene3D" id="3.10.105.10">
    <property type="entry name" value="Dipeptide-binding Protein, Domain 3"/>
    <property type="match status" value="1"/>
</dbReference>
<dbReference type="PIRSF" id="PIRSF002741">
    <property type="entry name" value="MppA"/>
    <property type="match status" value="1"/>
</dbReference>
<dbReference type="Pfam" id="PF00496">
    <property type="entry name" value="SBP_bac_5"/>
    <property type="match status" value="1"/>
</dbReference>
<evidence type="ECO:0000256" key="3">
    <source>
        <dbReference type="ARBA" id="ARBA00022448"/>
    </source>
</evidence>
<dbReference type="InterPro" id="IPR006311">
    <property type="entry name" value="TAT_signal"/>
</dbReference>
<accession>A0ABS5QBF7</accession>
<dbReference type="SUPFAM" id="SSF53850">
    <property type="entry name" value="Periplasmic binding protein-like II"/>
    <property type="match status" value="1"/>
</dbReference>
<organism evidence="7 8">
    <name type="scientific">Roseococcus pinisoli</name>
    <dbReference type="NCBI Taxonomy" id="2835040"/>
    <lineage>
        <taxon>Bacteria</taxon>
        <taxon>Pseudomonadati</taxon>
        <taxon>Pseudomonadota</taxon>
        <taxon>Alphaproteobacteria</taxon>
        <taxon>Acetobacterales</taxon>
        <taxon>Roseomonadaceae</taxon>
        <taxon>Roseococcus</taxon>
    </lineage>
</organism>
<sequence>MTDLTAIGRRTLLGGLVAAAAIPARAANGPRHLTLAAIAAPTALDPHFYNSPTNNQALRQIYDTLTVEDVHGQLQPGLATSWRNVSPLVWEFDLRSGVRFHDGTPLVPDDVAFSVARVPQVPNSAGPFLSFINSIERVEATGDTSLRVVTNRPNPFLLRDLGSIFILSRRLHENGATADFNTGRLAVGTGPYRYTGFTLGERLELAGNDAYWGGRPDWDTVSIRYVSNGGARIAGLLAGDFDLVDGIPAQDVARLSAQPNLSVAGLNSAHSAYLFPDTDRDEAPFVTDRAGRPLGRNPLKDVRVRQALSLAIHRAGLVDRLLQGQGQVADQFAPLAAPDRLPGLPPLPTDLARARALLSEAGYPNGFNLTIHGPSGYFNGDAAVLAGIAQGFTRIGVQTTAETLPLSVFFTRATRREFALFLSTYGSTSGVDLLRQIVATRRTEERTGAFNRQHYANPDVDVPLTGALREMDDDRRLALSRQAQQALLNDLGVLPLFYVRYNWAGRRDKVRYEPGNAYGHTNVNYARSAA</sequence>
<comment type="subcellular location">
    <subcellularLocation>
        <location evidence="1">Periplasm</location>
    </subcellularLocation>
</comment>
<comment type="similarity">
    <text evidence="2">Belongs to the bacterial solute-binding protein 5 family.</text>
</comment>
<feature type="domain" description="Solute-binding protein family 5" evidence="6">
    <location>
        <begin position="74"/>
        <end position="427"/>
    </location>
</feature>
<dbReference type="PANTHER" id="PTHR30290:SF9">
    <property type="entry name" value="OLIGOPEPTIDE-BINDING PROTEIN APPA"/>
    <property type="match status" value="1"/>
</dbReference>
<dbReference type="InterPro" id="IPR039424">
    <property type="entry name" value="SBP_5"/>
</dbReference>
<reference evidence="7 8" key="1">
    <citation type="submission" date="2021-05" db="EMBL/GenBank/DDBJ databases">
        <title>Roseococcus sp. XZZS9, whole genome shotgun sequencing project.</title>
        <authorList>
            <person name="Zhao G."/>
            <person name="Shen L."/>
        </authorList>
    </citation>
    <scope>NUCLEOTIDE SEQUENCE [LARGE SCALE GENOMIC DNA]</scope>
    <source>
        <strain evidence="7 8">XZZS9</strain>
    </source>
</reference>
<dbReference type="RefSeq" id="WP_213669731.1">
    <property type="nucleotide sequence ID" value="NZ_JAHCDA010000002.1"/>
</dbReference>
<dbReference type="InterPro" id="IPR030678">
    <property type="entry name" value="Peptide/Ni-bd"/>
</dbReference>
<evidence type="ECO:0000313" key="8">
    <source>
        <dbReference type="Proteomes" id="UP000766336"/>
    </source>
</evidence>
<dbReference type="EMBL" id="JAHCDA010000002">
    <property type="protein sequence ID" value="MBS7811020.1"/>
    <property type="molecule type" value="Genomic_DNA"/>
</dbReference>
<evidence type="ECO:0000256" key="4">
    <source>
        <dbReference type="ARBA" id="ARBA00022729"/>
    </source>
</evidence>
<dbReference type="PROSITE" id="PS51318">
    <property type="entry name" value="TAT"/>
    <property type="match status" value="1"/>
</dbReference>
<dbReference type="PANTHER" id="PTHR30290">
    <property type="entry name" value="PERIPLASMIC BINDING COMPONENT OF ABC TRANSPORTER"/>
    <property type="match status" value="1"/>
</dbReference>
<feature type="chain" id="PRO_5045482030" evidence="5">
    <location>
        <begin position="27"/>
        <end position="530"/>
    </location>
</feature>
<evidence type="ECO:0000256" key="2">
    <source>
        <dbReference type="ARBA" id="ARBA00005695"/>
    </source>
</evidence>
<evidence type="ECO:0000313" key="7">
    <source>
        <dbReference type="EMBL" id="MBS7811020.1"/>
    </source>
</evidence>
<keyword evidence="8" id="KW-1185">Reference proteome</keyword>